<dbReference type="InterPro" id="IPR042378">
    <property type="entry name" value="IDD"/>
</dbReference>
<gene>
    <name evidence="5" type="primary">LOC108735319</name>
</gene>
<accession>A0A1W4WFK1</accession>
<dbReference type="OrthoDB" id="6288751at2759"/>
<proteinExistence type="predicted"/>
<protein>
    <submittedName>
        <fullName evidence="5">Uncharacterized protein LOC108735319 isoform X1</fullName>
    </submittedName>
</protein>
<reference evidence="5" key="1">
    <citation type="submission" date="2025-08" db="UniProtKB">
        <authorList>
            <consortium name="RefSeq"/>
        </authorList>
    </citation>
    <scope>IDENTIFICATION</scope>
    <source>
        <tissue evidence="5">Entire body</tissue>
    </source>
</reference>
<dbReference type="GO" id="GO:0016020">
    <property type="term" value="C:membrane"/>
    <property type="evidence" value="ECO:0007669"/>
    <property type="project" value="TreeGrafter"/>
</dbReference>
<feature type="signal peptide" evidence="3">
    <location>
        <begin position="1"/>
        <end position="21"/>
    </location>
</feature>
<evidence type="ECO:0000256" key="2">
    <source>
        <dbReference type="SAM" id="Phobius"/>
    </source>
</evidence>
<dbReference type="InParanoid" id="A0A1W4WFK1"/>
<feature type="transmembrane region" description="Helical" evidence="2">
    <location>
        <begin position="99"/>
        <end position="121"/>
    </location>
</feature>
<feature type="chain" id="PRO_5010711686" evidence="3">
    <location>
        <begin position="22"/>
        <end position="757"/>
    </location>
</feature>
<dbReference type="GeneID" id="108735319"/>
<dbReference type="FunCoup" id="A0A1W4WFK1">
    <property type="interactions" value="36"/>
</dbReference>
<organism evidence="4 5">
    <name type="scientific">Agrilus planipennis</name>
    <name type="common">Emerald ash borer</name>
    <name type="synonym">Agrilus marcopoli</name>
    <dbReference type="NCBI Taxonomy" id="224129"/>
    <lineage>
        <taxon>Eukaryota</taxon>
        <taxon>Metazoa</taxon>
        <taxon>Ecdysozoa</taxon>
        <taxon>Arthropoda</taxon>
        <taxon>Hexapoda</taxon>
        <taxon>Insecta</taxon>
        <taxon>Pterygota</taxon>
        <taxon>Neoptera</taxon>
        <taxon>Endopterygota</taxon>
        <taxon>Coleoptera</taxon>
        <taxon>Polyphaga</taxon>
        <taxon>Elateriformia</taxon>
        <taxon>Buprestoidea</taxon>
        <taxon>Buprestidae</taxon>
        <taxon>Agrilinae</taxon>
        <taxon>Agrilus</taxon>
    </lineage>
</organism>
<name>A0A1W4WFK1_AGRPL</name>
<dbReference type="PANTHER" id="PTHR15256:SF6">
    <property type="entry name" value="INTEGRAL MEMBRANE PROTEIN DGCR2_IDD"/>
    <property type="match status" value="1"/>
</dbReference>
<evidence type="ECO:0000313" key="5">
    <source>
        <dbReference type="RefSeq" id="XP_018322736.1"/>
    </source>
</evidence>
<keyword evidence="2" id="KW-0472">Membrane</keyword>
<dbReference type="STRING" id="224129.A0A1W4WFK1"/>
<sequence>MWEILFIISVIFVLTGKCSDGHCVDVHSHIVSQGVHYIPGPNSCTVCLCEKGSPTSCKSVLCTQPTNCKSFQRGNTCCDFKCLDDILDGNTSYKDTYDLALPLFASVVFAVITLSLLFFVVHRFRRRKLHERHNRQISDDQRSLNSIGYIAGGLRYLPGNIGYLRSASNDLEFHYEETSNHLSLWKPPGNYFPRGEAPPPYEEAVRCQQIGGNARNSEVNNTVENNQNQQHFLCANQIAPHHQSTLINSHQSTGDSIRGESSNNDPSSRQEIAHITHTLNRSDDYQNIKVQDQQELVPLVEQIKAEVNATDRFPKPVQNNAHLEKSLHYPRPERHKKNITICEKVKCCEDNESNGLIGRSQPSEIEPENNWIKSNVNFVFHNFHLDKNNLEKTNEYQDAMLNTLSRAIVKDKASSKTLGRLNKLTQKCMEENKYENMGFSLQKQKLRSIPVPVEFRNEKNDDKSNKCRDAHLYSHKKEKIIVNANAATSRGYSEPKRAKEQIFLIDSKAAPFFLKDLKKSLEDCRDSSCSLLRDPNDVPVFTVCRSREMLQDNKNFSLHRTLPKNLKELVTDSANGDLGFNYSSNNSGNYLLHRSLPKHLNNFDANVSANMANTSVPIKNDNAKECPLLKPVNLHSSNPSTTLTSSKQNLIDTKRKDEQTPGSYQCLFFPQDDDDYRSECENCKIVDSAANDEENDVFNETMTLQRRPLETVDELPYYRTSLTLPTQIKKPRPILQNPNRENWFRGMQETSSSDESE</sequence>
<keyword evidence="4" id="KW-1185">Reference proteome</keyword>
<evidence type="ECO:0000256" key="1">
    <source>
        <dbReference type="SAM" id="MobiDB-lite"/>
    </source>
</evidence>
<keyword evidence="2" id="KW-1133">Transmembrane helix</keyword>
<evidence type="ECO:0000256" key="3">
    <source>
        <dbReference type="SAM" id="SignalP"/>
    </source>
</evidence>
<feature type="region of interest" description="Disordered" evidence="1">
    <location>
        <begin position="247"/>
        <end position="268"/>
    </location>
</feature>
<evidence type="ECO:0000313" key="4">
    <source>
        <dbReference type="Proteomes" id="UP000192223"/>
    </source>
</evidence>
<keyword evidence="2" id="KW-0812">Transmembrane</keyword>
<dbReference type="PANTHER" id="PTHR15256">
    <property type="entry name" value="INTEGRAL MEMBRANE PROTEIN DGCR2/IDD"/>
    <property type="match status" value="1"/>
</dbReference>
<dbReference type="AlphaFoldDB" id="A0A1W4WFK1"/>
<dbReference type="Proteomes" id="UP000192223">
    <property type="component" value="Unplaced"/>
</dbReference>
<dbReference type="KEGG" id="apln:108735319"/>
<keyword evidence="3" id="KW-0732">Signal</keyword>
<dbReference type="RefSeq" id="XP_018322736.1">
    <property type="nucleotide sequence ID" value="XM_018467234.2"/>
</dbReference>